<sequence length="109" mass="11834">MLVNLLVFVLVIVVPFPIGFGLAHYWPERKNLKNAAVAALPACLPFFGFALWVTLTRESNCVVDDCDDMAQLWAMGLYVLGVMTAVTGFGVGLLGDAYARRRAAEKAGK</sequence>
<evidence type="ECO:0000313" key="2">
    <source>
        <dbReference type="EMBL" id="MEL1250539.1"/>
    </source>
</evidence>
<keyword evidence="1" id="KW-0812">Transmembrane</keyword>
<feature type="transmembrane region" description="Helical" evidence="1">
    <location>
        <begin position="6"/>
        <end position="23"/>
    </location>
</feature>
<dbReference type="EMBL" id="JBBYHV010000001">
    <property type="protein sequence ID" value="MEL1250539.1"/>
    <property type="molecule type" value="Genomic_DNA"/>
</dbReference>
<accession>A0ABU9IEQ8</accession>
<comment type="caution">
    <text evidence="2">The sequence shown here is derived from an EMBL/GenBank/DDBJ whole genome shotgun (WGS) entry which is preliminary data.</text>
</comment>
<keyword evidence="1" id="KW-1133">Transmembrane helix</keyword>
<keyword evidence="3" id="KW-1185">Reference proteome</keyword>
<organism evidence="2 3">
    <name type="scientific">Aurantiacibacter gilvus</name>
    <dbReference type="NCBI Taxonomy" id="3139141"/>
    <lineage>
        <taxon>Bacteria</taxon>
        <taxon>Pseudomonadati</taxon>
        <taxon>Pseudomonadota</taxon>
        <taxon>Alphaproteobacteria</taxon>
        <taxon>Sphingomonadales</taxon>
        <taxon>Erythrobacteraceae</taxon>
        <taxon>Aurantiacibacter</taxon>
    </lineage>
</organism>
<evidence type="ECO:0000256" key="1">
    <source>
        <dbReference type="SAM" id="Phobius"/>
    </source>
</evidence>
<proteinExistence type="predicted"/>
<reference evidence="2 3" key="1">
    <citation type="submission" date="2024-04" db="EMBL/GenBank/DDBJ databases">
        <title>Aurantiacibacter sp. DGU6 16S ribosomal RNA gene Genome sequencing and assembly.</title>
        <authorList>
            <person name="Park S."/>
        </authorList>
    </citation>
    <scope>NUCLEOTIDE SEQUENCE [LARGE SCALE GENOMIC DNA]</scope>
    <source>
        <strain evidence="2 3">DGU6</strain>
    </source>
</reference>
<keyword evidence="1" id="KW-0472">Membrane</keyword>
<name>A0ABU9IEQ8_9SPHN</name>
<gene>
    <name evidence="2" type="ORF">AAEO60_07640</name>
</gene>
<feature type="transmembrane region" description="Helical" evidence="1">
    <location>
        <begin position="75"/>
        <end position="99"/>
    </location>
</feature>
<evidence type="ECO:0000313" key="3">
    <source>
        <dbReference type="Proteomes" id="UP001497045"/>
    </source>
</evidence>
<protein>
    <submittedName>
        <fullName evidence="2">Uncharacterized protein</fullName>
    </submittedName>
</protein>
<dbReference type="RefSeq" id="WP_341673058.1">
    <property type="nucleotide sequence ID" value="NZ_JBBYHV010000001.1"/>
</dbReference>
<feature type="transmembrane region" description="Helical" evidence="1">
    <location>
        <begin position="35"/>
        <end position="55"/>
    </location>
</feature>
<dbReference type="Proteomes" id="UP001497045">
    <property type="component" value="Unassembled WGS sequence"/>
</dbReference>